<dbReference type="EMBL" id="JAGQFH010000023">
    <property type="protein sequence ID" value="MBR8690301.1"/>
    <property type="molecule type" value="Genomic_DNA"/>
</dbReference>
<dbReference type="RefSeq" id="WP_060698808.1">
    <property type="nucleotide sequence ID" value="NZ_JAGQFH010000023.1"/>
</dbReference>
<keyword evidence="5 6" id="KW-0449">Lipoprotein</keyword>
<feature type="lipid moiety-binding region" description="S-diacylglycerol cysteine" evidence="7">
    <location>
        <position position="20"/>
    </location>
</feature>
<evidence type="ECO:0000256" key="4">
    <source>
        <dbReference type="ARBA" id="ARBA00023139"/>
    </source>
</evidence>
<dbReference type="EMBL" id="LGYN01000023">
    <property type="protein sequence ID" value="KPN14103.1"/>
    <property type="molecule type" value="Genomic_DNA"/>
</dbReference>
<dbReference type="Proteomes" id="UP000676804">
    <property type="component" value="Unassembled WGS sequence"/>
</dbReference>
<dbReference type="PANTHER" id="PTHR30429">
    <property type="entry name" value="D-METHIONINE-BINDING LIPOPROTEIN METQ"/>
    <property type="match status" value="1"/>
</dbReference>
<evidence type="ECO:0000256" key="2">
    <source>
        <dbReference type="ARBA" id="ARBA00022729"/>
    </source>
</evidence>
<dbReference type="AlphaFoldDB" id="A0ABD4QIS3"/>
<sequence>MRKNSVFILLAIIVTVLAACGGQQSSSKGKQDKIVIASQGSDAQVWQFIAKTDEAKKAGLNIEVKEFNDGVQINEATNDGQVDVNAFQSLSYFQDYVKKKKAKLVAIATTYLEPMGLYSDKYQKLEDIPNGAKVAIPNDTANTARGLRVLEKAGLIKLKPDFNSFSTLKDINDNPKKLQFVETDGTATARVLPDVDAALIGNSVALDAGLNAIKDSLYHEEVNQDTKANINLLVTQEKNKDNKTLKKLAEVYHSKEVQNYVKKEFGGTKIPVDKPVSEITN</sequence>
<dbReference type="Pfam" id="PF03180">
    <property type="entry name" value="Lipoprotein_9"/>
    <property type="match status" value="1"/>
</dbReference>
<feature type="signal peptide" evidence="8">
    <location>
        <begin position="1"/>
        <end position="18"/>
    </location>
</feature>
<protein>
    <recommendedName>
        <fullName evidence="6">Lipoprotein</fullName>
    </recommendedName>
</protein>
<organism evidence="10 12">
    <name type="scientific">Bacillus australimaris</name>
    <dbReference type="NCBI Taxonomy" id="1326968"/>
    <lineage>
        <taxon>Bacteria</taxon>
        <taxon>Bacillati</taxon>
        <taxon>Bacillota</taxon>
        <taxon>Bacilli</taxon>
        <taxon>Bacillales</taxon>
        <taxon>Bacillaceae</taxon>
        <taxon>Bacillus</taxon>
    </lineage>
</organism>
<evidence type="ECO:0000313" key="10">
    <source>
        <dbReference type="EMBL" id="MBR8690301.1"/>
    </source>
</evidence>
<dbReference type="Proteomes" id="UP000050272">
    <property type="component" value="Unassembled WGS sequence"/>
</dbReference>
<keyword evidence="4" id="KW-0564">Palmitate</keyword>
<evidence type="ECO:0000256" key="3">
    <source>
        <dbReference type="ARBA" id="ARBA00023136"/>
    </source>
</evidence>
<feature type="chain" id="PRO_5044725609" description="Lipoprotein" evidence="8">
    <location>
        <begin position="19"/>
        <end position="281"/>
    </location>
</feature>
<evidence type="ECO:0000256" key="8">
    <source>
        <dbReference type="SAM" id="SignalP"/>
    </source>
</evidence>
<evidence type="ECO:0000256" key="5">
    <source>
        <dbReference type="ARBA" id="ARBA00023288"/>
    </source>
</evidence>
<keyword evidence="3" id="KW-0472">Membrane</keyword>
<evidence type="ECO:0000256" key="6">
    <source>
        <dbReference type="PIRNR" id="PIRNR002854"/>
    </source>
</evidence>
<accession>A0ABD4QIS3</accession>
<evidence type="ECO:0000256" key="1">
    <source>
        <dbReference type="ARBA" id="ARBA00004635"/>
    </source>
</evidence>
<dbReference type="InterPro" id="IPR004872">
    <property type="entry name" value="Lipoprotein_NlpA"/>
</dbReference>
<dbReference type="Gene3D" id="3.40.190.10">
    <property type="entry name" value="Periplasmic binding protein-like II"/>
    <property type="match status" value="2"/>
</dbReference>
<reference evidence="10 12" key="2">
    <citation type="submission" date="2021-04" db="EMBL/GenBank/DDBJ databases">
        <title>Isolation of newly marine bacteria for enzymatic activity.</title>
        <authorList>
            <person name="Hadi W.A.M."/>
            <person name="Nair A.J.J."/>
            <person name="Edwin B.T."/>
        </authorList>
    </citation>
    <scope>NUCLEOTIDE SEQUENCE [LARGE SCALE GENOMIC DNA]</scope>
    <source>
        <strain evidence="10 12">B28A</strain>
    </source>
</reference>
<dbReference type="GO" id="GO:0016020">
    <property type="term" value="C:membrane"/>
    <property type="evidence" value="ECO:0007669"/>
    <property type="project" value="UniProtKB-SubCell"/>
</dbReference>
<gene>
    <name evidence="9" type="ORF">AKG37_08500</name>
    <name evidence="10" type="ORF">KCQ59_10950</name>
</gene>
<dbReference type="SUPFAM" id="SSF53850">
    <property type="entry name" value="Periplasmic binding protein-like II"/>
    <property type="match status" value="1"/>
</dbReference>
<evidence type="ECO:0000313" key="9">
    <source>
        <dbReference type="EMBL" id="KPN14103.1"/>
    </source>
</evidence>
<evidence type="ECO:0000313" key="11">
    <source>
        <dbReference type="Proteomes" id="UP000050272"/>
    </source>
</evidence>
<reference evidence="9 11" key="1">
    <citation type="submission" date="2015-07" db="EMBL/GenBank/DDBJ databases">
        <title>Bacillus zhangzhouensis sp. nov. and Bacillus nanhaiticus sp. nov.</title>
        <authorList>
            <person name="Liu Y."/>
            <person name="Lai Q."/>
            <person name="Shao Z."/>
        </authorList>
    </citation>
    <scope>NUCLEOTIDE SEQUENCE [LARGE SCALE GENOMIC DNA]</scope>
    <source>
        <strain evidence="9 11">NH7I_1</strain>
    </source>
</reference>
<dbReference type="PANTHER" id="PTHR30429:SF3">
    <property type="entry name" value="LIPOPROTEIN"/>
    <property type="match status" value="1"/>
</dbReference>
<comment type="subcellular location">
    <subcellularLocation>
        <location evidence="1">Membrane</location>
        <topology evidence="1">Lipid-anchor</topology>
    </subcellularLocation>
</comment>
<proteinExistence type="inferred from homology"/>
<dbReference type="PIRSF" id="PIRSF002854">
    <property type="entry name" value="MetQ"/>
    <property type="match status" value="1"/>
</dbReference>
<dbReference type="PROSITE" id="PS51257">
    <property type="entry name" value="PROKAR_LIPOPROTEIN"/>
    <property type="match status" value="1"/>
</dbReference>
<evidence type="ECO:0000313" key="12">
    <source>
        <dbReference type="Proteomes" id="UP000676804"/>
    </source>
</evidence>
<comment type="caution">
    <text evidence="10">The sequence shown here is derived from an EMBL/GenBank/DDBJ whole genome shotgun (WGS) entry which is preliminary data.</text>
</comment>
<keyword evidence="2 8" id="KW-0732">Signal</keyword>
<keyword evidence="11" id="KW-1185">Reference proteome</keyword>
<name>A0ABD4QIS3_9BACI</name>
<comment type="similarity">
    <text evidence="6">Belongs to the nlpA lipoprotein family.</text>
</comment>
<evidence type="ECO:0000256" key="7">
    <source>
        <dbReference type="PIRSR" id="PIRSR002854-1"/>
    </source>
</evidence>